<proteinExistence type="predicted"/>
<dbReference type="EMBL" id="JAHLQL010000002">
    <property type="protein sequence ID" value="MBU5591855.1"/>
    <property type="molecule type" value="Genomic_DNA"/>
</dbReference>
<name>A0ABS6F050_9CLOT</name>
<dbReference type="RefSeq" id="WP_216456788.1">
    <property type="nucleotide sequence ID" value="NZ_JAHLQL010000002.1"/>
</dbReference>
<sequence>MKIAIMGASDSVEKVYKVLSVEHKDIEFIKYAEDEIKKLIDMTKNIDCEIDGIFLTGIGVYSEITSKIRFEKPVVYTERGIIGIIKALWEFYMEWDDTKDTRIALDIIEEKDLIDVLNEFNIEIKSYDIQKYLPSKNEGDYLKYYLENYEEGNIDCVFTSFGYIYNYLKKHNIPVYRIQATNIDIKNRFFKLKNSVNLKNLNECAIQVQIIQVVEGNARTQDSKNSEFQLEEEILMYSKEIEGMMQTINSNEYLIISNKGAALSVENINSLYRIINNCKLRNIILGVGIGEGVTIYQSENNARNALRKSTSEKQGNIYFYDGENVVGPIFKKNQIKYKNLVDEETLKLSKEIGISYQYIEKIISVIKKLGRDEFTSKELAEILFISERSANRILKSLIDKGYGEESNLENSLGAGRPRRKVKIKLKS</sequence>
<protein>
    <recommendedName>
        <fullName evidence="3">Transcriptional regulator</fullName>
    </recommendedName>
</protein>
<comment type="caution">
    <text evidence="1">The sequence shown here is derived from an EMBL/GenBank/DDBJ whole genome shotgun (WGS) entry which is preliminary data.</text>
</comment>
<evidence type="ECO:0000313" key="2">
    <source>
        <dbReference type="Proteomes" id="UP000736583"/>
    </source>
</evidence>
<evidence type="ECO:0000313" key="1">
    <source>
        <dbReference type="EMBL" id="MBU5591855.1"/>
    </source>
</evidence>
<reference evidence="1 2" key="1">
    <citation type="submission" date="2021-06" db="EMBL/GenBank/DDBJ databases">
        <authorList>
            <person name="Sun Q."/>
            <person name="Li D."/>
        </authorList>
    </citation>
    <scope>NUCLEOTIDE SEQUENCE [LARGE SCALE GENOMIC DNA]</scope>
    <source>
        <strain evidence="1 2">MSJ-4</strain>
    </source>
</reference>
<evidence type="ECO:0008006" key="3">
    <source>
        <dbReference type="Google" id="ProtNLM"/>
    </source>
</evidence>
<gene>
    <name evidence="1" type="ORF">KQI89_08760</name>
</gene>
<organism evidence="1 2">
    <name type="scientific">Clostridium simiarum</name>
    <dbReference type="NCBI Taxonomy" id="2841506"/>
    <lineage>
        <taxon>Bacteria</taxon>
        <taxon>Bacillati</taxon>
        <taxon>Bacillota</taxon>
        <taxon>Clostridia</taxon>
        <taxon>Eubacteriales</taxon>
        <taxon>Clostridiaceae</taxon>
        <taxon>Clostridium</taxon>
    </lineage>
</organism>
<dbReference type="Proteomes" id="UP000736583">
    <property type="component" value="Unassembled WGS sequence"/>
</dbReference>
<accession>A0ABS6F050</accession>
<keyword evidence="2" id="KW-1185">Reference proteome</keyword>